<gene>
    <name evidence="1" type="ORF">SSLFYP27_00223</name>
</gene>
<evidence type="ECO:0008006" key="2">
    <source>
        <dbReference type="Google" id="ProtNLM"/>
    </source>
</evidence>
<dbReference type="EMBL" id="CACRUO010000056">
    <property type="protein sequence ID" value="VYU43323.1"/>
    <property type="molecule type" value="Genomic_DNA"/>
</dbReference>
<organism evidence="1">
    <name type="scientific">Staphylococcus simulans</name>
    <dbReference type="NCBI Taxonomy" id="1286"/>
    <lineage>
        <taxon>Bacteria</taxon>
        <taxon>Bacillati</taxon>
        <taxon>Bacillota</taxon>
        <taxon>Bacilli</taxon>
        <taxon>Bacillales</taxon>
        <taxon>Staphylococcaceae</taxon>
        <taxon>Staphylococcus</taxon>
    </lineage>
</organism>
<evidence type="ECO:0000313" key="1">
    <source>
        <dbReference type="EMBL" id="VYU43323.1"/>
    </source>
</evidence>
<sequence>MSQSIKGMGKKQLEDSEYDAITLLGEVQFPFETSVNNIKMTGEITASDQVNVNKIKLIGNFTGRKNVHVTTASIIGEVEVEEDLTFELLKVTGTVDVKGHLNGKRLKLLGVLETEGNCEIDELEIDGQVKVEGMLNADTVDVHVRQDSYVREIGGNVIHIRKHDGEKKKFKFITVMTSQSDSAYLTAEVIEGDRIEVDRVKAKVIRGDHIILHEDVEVETIEYTKTLECAQAAQIGKITKL</sequence>
<dbReference type="AlphaFoldDB" id="A0A6N3EWI7"/>
<proteinExistence type="predicted"/>
<dbReference type="RefSeq" id="WP_002480134.1">
    <property type="nucleotide sequence ID" value="NZ_CACRUO010000056.1"/>
</dbReference>
<accession>A0A6N3EWI7</accession>
<protein>
    <recommendedName>
        <fullName evidence="2">Polymer-forming cytoskeletal protein</fullName>
    </recommendedName>
</protein>
<reference evidence="1" key="1">
    <citation type="submission" date="2019-11" db="EMBL/GenBank/DDBJ databases">
        <authorList>
            <person name="Feng L."/>
        </authorList>
    </citation>
    <scope>NUCLEOTIDE SEQUENCE</scope>
    <source>
        <strain evidence="1">SsimulansLFYP27</strain>
    </source>
</reference>
<name>A0A6N3EWI7_STASI</name>